<reference evidence="1" key="1">
    <citation type="journal article" date="2020" name="Stud. Mycol.">
        <title>101 Dothideomycetes genomes: a test case for predicting lifestyles and emergence of pathogens.</title>
        <authorList>
            <person name="Haridas S."/>
            <person name="Albert R."/>
            <person name="Binder M."/>
            <person name="Bloem J."/>
            <person name="Labutti K."/>
            <person name="Salamov A."/>
            <person name="Andreopoulos B."/>
            <person name="Baker S."/>
            <person name="Barry K."/>
            <person name="Bills G."/>
            <person name="Bluhm B."/>
            <person name="Cannon C."/>
            <person name="Castanera R."/>
            <person name="Culley D."/>
            <person name="Daum C."/>
            <person name="Ezra D."/>
            <person name="Gonzalez J."/>
            <person name="Henrissat B."/>
            <person name="Kuo A."/>
            <person name="Liang C."/>
            <person name="Lipzen A."/>
            <person name="Lutzoni F."/>
            <person name="Magnuson J."/>
            <person name="Mondo S."/>
            <person name="Nolan M."/>
            <person name="Ohm R."/>
            <person name="Pangilinan J."/>
            <person name="Park H.-J."/>
            <person name="Ramirez L."/>
            <person name="Alfaro M."/>
            <person name="Sun H."/>
            <person name="Tritt A."/>
            <person name="Yoshinaga Y."/>
            <person name="Zwiers L.-H."/>
            <person name="Turgeon B."/>
            <person name="Goodwin S."/>
            <person name="Spatafora J."/>
            <person name="Crous P."/>
            <person name="Grigoriev I."/>
        </authorList>
    </citation>
    <scope>NUCLEOTIDE SEQUENCE</scope>
    <source>
        <strain evidence="1">CBS 122681</strain>
    </source>
</reference>
<proteinExistence type="predicted"/>
<dbReference type="AlphaFoldDB" id="A0A6A6SVK6"/>
<accession>A0A6A6SVK6</accession>
<organism evidence="1 2">
    <name type="scientific">Lophiostoma macrostomum CBS 122681</name>
    <dbReference type="NCBI Taxonomy" id="1314788"/>
    <lineage>
        <taxon>Eukaryota</taxon>
        <taxon>Fungi</taxon>
        <taxon>Dikarya</taxon>
        <taxon>Ascomycota</taxon>
        <taxon>Pezizomycotina</taxon>
        <taxon>Dothideomycetes</taxon>
        <taxon>Pleosporomycetidae</taxon>
        <taxon>Pleosporales</taxon>
        <taxon>Lophiostomataceae</taxon>
        <taxon>Lophiostoma</taxon>
    </lineage>
</organism>
<protein>
    <submittedName>
        <fullName evidence="1">Uncharacterized protein</fullName>
    </submittedName>
</protein>
<sequence>MSARKHHSKPYLVGKSKSFFHSVQYRRLQSKRREAHARAKAEAKAVDFNDIMVGTLLQAPPFNPDANPDAIAHPEHMIVTDVIPWERKVIVHEIYWNQTDRDVPHTPIMSQKFASSFPNDTPYGTVIVEDCKYRYPADACIDMLRQFGYTPDDQCRIRGRAEWDSLEHFLMGISLQRKKERVVPIYRTD</sequence>
<name>A0A6A6SVK6_9PLEO</name>
<dbReference type="EMBL" id="MU004435">
    <property type="protein sequence ID" value="KAF2651087.1"/>
    <property type="molecule type" value="Genomic_DNA"/>
</dbReference>
<gene>
    <name evidence="1" type="ORF">K491DRAFT_682459</name>
</gene>
<evidence type="ECO:0000313" key="2">
    <source>
        <dbReference type="Proteomes" id="UP000799324"/>
    </source>
</evidence>
<keyword evidence="2" id="KW-1185">Reference proteome</keyword>
<dbReference type="Proteomes" id="UP000799324">
    <property type="component" value="Unassembled WGS sequence"/>
</dbReference>
<evidence type="ECO:0000313" key="1">
    <source>
        <dbReference type="EMBL" id="KAF2651087.1"/>
    </source>
</evidence>